<dbReference type="SMART" id="SM00490">
    <property type="entry name" value="HELICc"/>
    <property type="match status" value="1"/>
</dbReference>
<evidence type="ECO:0000313" key="5">
    <source>
        <dbReference type="EMBL" id="MBC3941169.1"/>
    </source>
</evidence>
<dbReference type="SUPFAM" id="SSF52540">
    <property type="entry name" value="P-loop containing nucleoside triphosphate hydrolases"/>
    <property type="match status" value="1"/>
</dbReference>
<keyword evidence="6" id="KW-1185">Reference proteome</keyword>
<comment type="caution">
    <text evidence="5">The sequence shown here is derived from an EMBL/GenBank/DDBJ whole genome shotgun (WGS) entry which is preliminary data.</text>
</comment>
<keyword evidence="5" id="KW-0347">Helicase</keyword>
<dbReference type="InterPro" id="IPR052511">
    <property type="entry name" value="ATP-dep_Helicase"/>
</dbReference>
<organism evidence="5 6">
    <name type="scientific">Sphingomonas albertensis</name>
    <dbReference type="NCBI Taxonomy" id="2762591"/>
    <lineage>
        <taxon>Bacteria</taxon>
        <taxon>Pseudomonadati</taxon>
        <taxon>Pseudomonadota</taxon>
        <taxon>Alphaproteobacteria</taxon>
        <taxon>Sphingomonadales</taxon>
        <taxon>Sphingomonadaceae</taxon>
        <taxon>Sphingomonas</taxon>
    </lineage>
</organism>
<dbReference type="Pfam" id="PF00271">
    <property type="entry name" value="Helicase_C"/>
    <property type="match status" value="1"/>
</dbReference>
<evidence type="ECO:0000259" key="4">
    <source>
        <dbReference type="PROSITE" id="PS51194"/>
    </source>
</evidence>
<dbReference type="InterPro" id="IPR027417">
    <property type="entry name" value="P-loop_NTPase"/>
</dbReference>
<reference evidence="5 6" key="1">
    <citation type="submission" date="2020-08" db="EMBL/GenBank/DDBJ databases">
        <title>Putative novel bacterial strains isolated from necrotic wheat leaf tissues caused by Xanthomonas translucens.</title>
        <authorList>
            <person name="Tambong J.T."/>
        </authorList>
    </citation>
    <scope>NUCLEOTIDE SEQUENCE [LARGE SCALE GENOMIC DNA]</scope>
    <source>
        <strain evidence="6">DOAB 1063</strain>
    </source>
</reference>
<dbReference type="Proteomes" id="UP000597613">
    <property type="component" value="Unassembled WGS sequence"/>
</dbReference>
<dbReference type="PANTHER" id="PTHR47962:SF5">
    <property type="entry name" value="ATP-DEPENDENT HELICASE LHR-RELATED"/>
    <property type="match status" value="1"/>
</dbReference>
<dbReference type="Pfam" id="PF00270">
    <property type="entry name" value="DEAD"/>
    <property type="match status" value="1"/>
</dbReference>
<feature type="domain" description="Helicase C-terminal" evidence="4">
    <location>
        <begin position="260"/>
        <end position="421"/>
    </location>
</feature>
<evidence type="ECO:0000259" key="3">
    <source>
        <dbReference type="PROSITE" id="PS51192"/>
    </source>
</evidence>
<keyword evidence="2" id="KW-0067">ATP-binding</keyword>
<protein>
    <submittedName>
        <fullName evidence="5">DEAD/DEAH box helicase</fullName>
    </submittedName>
</protein>
<sequence length="742" mass="79559">MPSSYDLLHPEVQRWIRDEGWTELRQVQDRAIAAILGGGDDVLISAATAAGKTEAAFLPLITQAVNREASGLAILYVSPLKALINDQARRLDGLCETLGLPLVRWHGDAPQGPKTRTFKDPRGVALITPESIEAMLVRRPGDARRLLGSLDGIVIDELHAFLRGPRGLHLASLLRRIDAMAERRPRRIGLSATIGDPSIAAAWLNPQAASTVVRIDVAGGQPELRLQVRGYVQRDAVIGIDAIGPDGIRIEGDVDALSGIADHGFMHLRAGNNLLFAGSRRNVEELADRLRARSDAAGVPNAFLPHHGNLSRELREEVEGRLKAGDVPTTAIATTTLELGIDIGSVASIAQLGPPRSIAGLRQRLGRSGRRAGAAAVMRIYLREPAAPDGPLSRLHLPTVGAVAAVRLLLDRFVEPPDRFDASSLSVAVQQTLSLIVERGGVTPAGLHRALFFNGALGMSTGELAILLRGMADPDAGLIEQSPDGLLMLGREGERITVSRDFYANFDTDEEWRLVAGGRNLGTIPLSNAVAIGGLVGFAGRRWRIVSVDDAAKVVDVVSHPSGRLPQFDSGSGEPIHDRMAAEMLAVLRDEDLPPWADAVSNKLLQEARDTWSGMSRTDPSIIEVGRTTLLFTWRGSAFNELATVVFVSAGHHAEANDVGVEIEGISRLELVALIPHLLTLLDAGGLSKSVEGLRRAKYDAFVPEALLRLNWARRHEGLVADVAAFLAGLARDPGLAAHSPR</sequence>
<dbReference type="Gene3D" id="3.40.50.300">
    <property type="entry name" value="P-loop containing nucleotide triphosphate hydrolases"/>
    <property type="match status" value="2"/>
</dbReference>
<keyword evidence="1" id="KW-0547">Nucleotide-binding</keyword>
<dbReference type="RefSeq" id="WP_187502945.1">
    <property type="nucleotide sequence ID" value="NZ_CP162536.1"/>
</dbReference>
<dbReference type="GO" id="GO:0004386">
    <property type="term" value="F:helicase activity"/>
    <property type="evidence" value="ECO:0007669"/>
    <property type="project" value="UniProtKB-KW"/>
</dbReference>
<name>A0ABR7AL27_9SPHN</name>
<gene>
    <name evidence="5" type="ORF">H8S47_05645</name>
</gene>
<dbReference type="InterPro" id="IPR014001">
    <property type="entry name" value="Helicase_ATP-bd"/>
</dbReference>
<dbReference type="EMBL" id="JACONT010000008">
    <property type="protein sequence ID" value="MBC3941169.1"/>
    <property type="molecule type" value="Genomic_DNA"/>
</dbReference>
<evidence type="ECO:0000256" key="2">
    <source>
        <dbReference type="ARBA" id="ARBA00022840"/>
    </source>
</evidence>
<dbReference type="PROSITE" id="PS51192">
    <property type="entry name" value="HELICASE_ATP_BIND_1"/>
    <property type="match status" value="1"/>
</dbReference>
<proteinExistence type="predicted"/>
<dbReference type="SMART" id="SM00487">
    <property type="entry name" value="DEXDc"/>
    <property type="match status" value="1"/>
</dbReference>
<dbReference type="PROSITE" id="PS51194">
    <property type="entry name" value="HELICASE_CTER"/>
    <property type="match status" value="1"/>
</dbReference>
<dbReference type="InterPro" id="IPR001650">
    <property type="entry name" value="Helicase_C-like"/>
</dbReference>
<evidence type="ECO:0000256" key="1">
    <source>
        <dbReference type="ARBA" id="ARBA00022741"/>
    </source>
</evidence>
<feature type="domain" description="Helicase ATP-binding" evidence="3">
    <location>
        <begin position="33"/>
        <end position="212"/>
    </location>
</feature>
<accession>A0ABR7AL27</accession>
<dbReference type="PANTHER" id="PTHR47962">
    <property type="entry name" value="ATP-DEPENDENT HELICASE LHR-RELATED-RELATED"/>
    <property type="match status" value="1"/>
</dbReference>
<evidence type="ECO:0000313" key="6">
    <source>
        <dbReference type="Proteomes" id="UP000597613"/>
    </source>
</evidence>
<dbReference type="InterPro" id="IPR011545">
    <property type="entry name" value="DEAD/DEAH_box_helicase_dom"/>
</dbReference>
<keyword evidence="5" id="KW-0378">Hydrolase</keyword>